<keyword evidence="1" id="KW-0812">Transmembrane</keyword>
<protein>
    <submittedName>
        <fullName evidence="2">Uncharacterized protein</fullName>
    </submittedName>
</protein>
<dbReference type="AlphaFoldDB" id="A0A059BL83"/>
<keyword evidence="1" id="KW-0472">Membrane</keyword>
<accession>A0A059BL83</accession>
<organism evidence="2">
    <name type="scientific">Eucalyptus grandis</name>
    <name type="common">Flooded gum</name>
    <dbReference type="NCBI Taxonomy" id="71139"/>
    <lineage>
        <taxon>Eukaryota</taxon>
        <taxon>Viridiplantae</taxon>
        <taxon>Streptophyta</taxon>
        <taxon>Embryophyta</taxon>
        <taxon>Tracheophyta</taxon>
        <taxon>Spermatophyta</taxon>
        <taxon>Magnoliopsida</taxon>
        <taxon>eudicotyledons</taxon>
        <taxon>Gunneridae</taxon>
        <taxon>Pentapetalae</taxon>
        <taxon>rosids</taxon>
        <taxon>malvids</taxon>
        <taxon>Myrtales</taxon>
        <taxon>Myrtaceae</taxon>
        <taxon>Myrtoideae</taxon>
        <taxon>Eucalypteae</taxon>
        <taxon>Eucalyptus</taxon>
    </lineage>
</organism>
<dbReference type="Gramene" id="KCW66962">
    <property type="protein sequence ID" value="KCW66962"/>
    <property type="gene ID" value="EUGRSUZ_F00724"/>
</dbReference>
<dbReference type="InParanoid" id="A0A059BL83"/>
<proteinExistence type="predicted"/>
<gene>
    <name evidence="2" type="ORF">EUGRSUZ_F00724</name>
</gene>
<evidence type="ECO:0000256" key="1">
    <source>
        <dbReference type="SAM" id="Phobius"/>
    </source>
</evidence>
<reference evidence="2" key="1">
    <citation type="submission" date="2013-07" db="EMBL/GenBank/DDBJ databases">
        <title>The genome of Eucalyptus grandis.</title>
        <authorList>
            <person name="Schmutz J."/>
            <person name="Hayes R."/>
            <person name="Myburg A."/>
            <person name="Tuskan G."/>
            <person name="Grattapaglia D."/>
            <person name="Rokhsar D.S."/>
        </authorList>
    </citation>
    <scope>NUCLEOTIDE SEQUENCE</scope>
    <source>
        <tissue evidence="2">Leaf extractions</tissue>
    </source>
</reference>
<name>A0A059BL83_EUCGR</name>
<feature type="transmembrane region" description="Helical" evidence="1">
    <location>
        <begin position="7"/>
        <end position="25"/>
    </location>
</feature>
<keyword evidence="1" id="KW-1133">Transmembrane helix</keyword>
<dbReference type="EMBL" id="KK198758">
    <property type="protein sequence ID" value="KCW66962.1"/>
    <property type="molecule type" value="Genomic_DNA"/>
</dbReference>
<evidence type="ECO:0000313" key="2">
    <source>
        <dbReference type="EMBL" id="KCW66962.1"/>
    </source>
</evidence>
<sequence>MDHRLNCLCIVIIIITILICVYHHHDPNLVKKASPRCFPSGKNPYRILETATILRKFHECTLFLGLEA</sequence>